<dbReference type="Proteomes" id="UP000683360">
    <property type="component" value="Unassembled WGS sequence"/>
</dbReference>
<evidence type="ECO:0000256" key="1">
    <source>
        <dbReference type="SAM" id="MobiDB-lite"/>
    </source>
</evidence>
<dbReference type="OrthoDB" id="6157309at2759"/>
<feature type="compositionally biased region" description="Polar residues" evidence="1">
    <location>
        <begin position="25"/>
        <end position="48"/>
    </location>
</feature>
<reference evidence="2" key="1">
    <citation type="submission" date="2021-03" db="EMBL/GenBank/DDBJ databases">
        <authorList>
            <person name="Bekaert M."/>
        </authorList>
    </citation>
    <scope>NUCLEOTIDE SEQUENCE</scope>
</reference>
<feature type="region of interest" description="Disordered" evidence="1">
    <location>
        <begin position="132"/>
        <end position="162"/>
    </location>
</feature>
<evidence type="ECO:0000313" key="2">
    <source>
        <dbReference type="EMBL" id="CAG2186081.1"/>
    </source>
</evidence>
<evidence type="ECO:0000313" key="3">
    <source>
        <dbReference type="Proteomes" id="UP000683360"/>
    </source>
</evidence>
<accession>A0A8S3PQT4</accession>
<comment type="caution">
    <text evidence="2">The sequence shown here is derived from an EMBL/GenBank/DDBJ whole genome shotgun (WGS) entry which is preliminary data.</text>
</comment>
<dbReference type="AlphaFoldDB" id="A0A8S3PQT4"/>
<protein>
    <submittedName>
        <fullName evidence="2">Uncharacterized protein</fullName>
    </submittedName>
</protein>
<gene>
    <name evidence="2" type="ORF">MEDL_1643</name>
</gene>
<keyword evidence="3" id="KW-1185">Reference proteome</keyword>
<sequence>MTLTVLYILVGKKLCHLKRFRFSTTTQKPSKNIETPPTSSSEVNSQSGLKFKHDMKPTQNSIQLLKIIKTKDAINTSVYDQGKRQTNVSSPESTLNSNNITPLLTGKDNIIISTLRSTCAKVEKSQPLKCNIMPDFTDSDSGTRNSKYDSRNTRQRSLVQRKKKVRDQYIHLKKYTF</sequence>
<feature type="region of interest" description="Disordered" evidence="1">
    <location>
        <begin position="25"/>
        <end position="53"/>
    </location>
</feature>
<proteinExistence type="predicted"/>
<dbReference type="EMBL" id="CAJPWZ010000116">
    <property type="protein sequence ID" value="CAG2186081.1"/>
    <property type="molecule type" value="Genomic_DNA"/>
</dbReference>
<name>A0A8S3PQT4_MYTED</name>
<organism evidence="2 3">
    <name type="scientific">Mytilus edulis</name>
    <name type="common">Blue mussel</name>
    <dbReference type="NCBI Taxonomy" id="6550"/>
    <lineage>
        <taxon>Eukaryota</taxon>
        <taxon>Metazoa</taxon>
        <taxon>Spiralia</taxon>
        <taxon>Lophotrochozoa</taxon>
        <taxon>Mollusca</taxon>
        <taxon>Bivalvia</taxon>
        <taxon>Autobranchia</taxon>
        <taxon>Pteriomorphia</taxon>
        <taxon>Mytilida</taxon>
        <taxon>Mytiloidea</taxon>
        <taxon>Mytilidae</taxon>
        <taxon>Mytilinae</taxon>
        <taxon>Mytilus</taxon>
    </lineage>
</organism>